<sequence length="397" mass="44688">MENPWYGLWTISLLKLEESFNNIIIVPQYALWYTLPEEEPEIESIEELDEDALFGMYFGVSKISNLMGDQRHIVMCLAGRVIGGLGLLRLYDARERACAVALAWACLWVWVARACYGSVSDSSSSESMSGGSGSSRKDGSSLGMYFSPVNVKAPESRMKSARAAIPLGVPSSSGSARSRLCLRSNDELDLFRDSDESPVPIMHEEPDISSLPDIEQDPDISFAESLRTIPDGSAPQIVPDFVALHILAEKLEISSIPRRRHRYERRAGYRIIHECCPLVVEIKSFPGRDLSPADFERKLDIRLGWAIQDLGFQCYHLFKMYEHALRTVVIAASGDYWTYRIVTRADVPRAEGDVMDTQLWDELEFPPPVVLGTRDSDQRMKDISDYLRNAKPAQLEN</sequence>
<dbReference type="InParanoid" id="B0DIY4"/>
<accession>B0DIY4</accession>
<name>B0DIY4_LACBS</name>
<dbReference type="KEGG" id="lbc:LACBIDRAFT_329711"/>
<feature type="region of interest" description="Disordered" evidence="1">
    <location>
        <begin position="119"/>
        <end position="139"/>
    </location>
</feature>
<dbReference type="AlphaFoldDB" id="B0DIY4"/>
<protein>
    <submittedName>
        <fullName evidence="2">Predicted protein</fullName>
    </submittedName>
</protein>
<dbReference type="RefSeq" id="XP_001883871.1">
    <property type="nucleotide sequence ID" value="XM_001883836.1"/>
</dbReference>
<dbReference type="Proteomes" id="UP000001194">
    <property type="component" value="Unassembled WGS sequence"/>
</dbReference>
<keyword evidence="3" id="KW-1185">Reference proteome</keyword>
<evidence type="ECO:0000256" key="1">
    <source>
        <dbReference type="SAM" id="MobiDB-lite"/>
    </source>
</evidence>
<feature type="compositionally biased region" description="Low complexity" evidence="1">
    <location>
        <begin position="119"/>
        <end position="129"/>
    </location>
</feature>
<dbReference type="OrthoDB" id="3019452at2759"/>
<reference evidence="2 3" key="1">
    <citation type="journal article" date="2008" name="Nature">
        <title>The genome of Laccaria bicolor provides insights into mycorrhizal symbiosis.</title>
        <authorList>
            <person name="Martin F."/>
            <person name="Aerts A."/>
            <person name="Ahren D."/>
            <person name="Brun A."/>
            <person name="Danchin E.G.J."/>
            <person name="Duchaussoy F."/>
            <person name="Gibon J."/>
            <person name="Kohler A."/>
            <person name="Lindquist E."/>
            <person name="Pereda V."/>
            <person name="Salamov A."/>
            <person name="Shapiro H.J."/>
            <person name="Wuyts J."/>
            <person name="Blaudez D."/>
            <person name="Buee M."/>
            <person name="Brokstein P."/>
            <person name="Canbaeck B."/>
            <person name="Cohen D."/>
            <person name="Courty P.E."/>
            <person name="Coutinho P.M."/>
            <person name="Delaruelle C."/>
            <person name="Detter J.C."/>
            <person name="Deveau A."/>
            <person name="DiFazio S."/>
            <person name="Duplessis S."/>
            <person name="Fraissinet-Tachet L."/>
            <person name="Lucic E."/>
            <person name="Frey-Klett P."/>
            <person name="Fourrey C."/>
            <person name="Feussner I."/>
            <person name="Gay G."/>
            <person name="Grimwood J."/>
            <person name="Hoegger P.J."/>
            <person name="Jain P."/>
            <person name="Kilaru S."/>
            <person name="Labbe J."/>
            <person name="Lin Y.C."/>
            <person name="Legue V."/>
            <person name="Le Tacon F."/>
            <person name="Marmeisse R."/>
            <person name="Melayah D."/>
            <person name="Montanini B."/>
            <person name="Muratet M."/>
            <person name="Nehls U."/>
            <person name="Niculita-Hirzel H."/>
            <person name="Oudot-Le Secq M.P."/>
            <person name="Peter M."/>
            <person name="Quesneville H."/>
            <person name="Rajashekar B."/>
            <person name="Reich M."/>
            <person name="Rouhier N."/>
            <person name="Schmutz J."/>
            <person name="Yin T."/>
            <person name="Chalot M."/>
            <person name="Henrissat B."/>
            <person name="Kuees U."/>
            <person name="Lucas S."/>
            <person name="Van de Peer Y."/>
            <person name="Podila G.K."/>
            <person name="Polle A."/>
            <person name="Pukkila P.J."/>
            <person name="Richardson P.M."/>
            <person name="Rouze P."/>
            <person name="Sanders I.R."/>
            <person name="Stajich J.E."/>
            <person name="Tunlid A."/>
            <person name="Tuskan G."/>
            <person name="Grigoriev I.V."/>
        </authorList>
    </citation>
    <scope>NUCLEOTIDE SEQUENCE [LARGE SCALE GENOMIC DNA]</scope>
    <source>
        <strain evidence="3">S238N-H82 / ATCC MYA-4686</strain>
    </source>
</reference>
<dbReference type="EMBL" id="DS547113">
    <property type="protein sequence ID" value="EDR05313.1"/>
    <property type="molecule type" value="Genomic_DNA"/>
</dbReference>
<dbReference type="HOGENOM" id="CLU_694578_0_0_1"/>
<organism evidence="3">
    <name type="scientific">Laccaria bicolor (strain S238N-H82 / ATCC MYA-4686)</name>
    <name type="common">Bicoloured deceiver</name>
    <name type="synonym">Laccaria laccata var. bicolor</name>
    <dbReference type="NCBI Taxonomy" id="486041"/>
    <lineage>
        <taxon>Eukaryota</taxon>
        <taxon>Fungi</taxon>
        <taxon>Dikarya</taxon>
        <taxon>Basidiomycota</taxon>
        <taxon>Agaricomycotina</taxon>
        <taxon>Agaricomycetes</taxon>
        <taxon>Agaricomycetidae</taxon>
        <taxon>Agaricales</taxon>
        <taxon>Agaricineae</taxon>
        <taxon>Hydnangiaceae</taxon>
        <taxon>Laccaria</taxon>
    </lineage>
</organism>
<proteinExistence type="predicted"/>
<dbReference type="GeneID" id="6079475"/>
<evidence type="ECO:0000313" key="3">
    <source>
        <dbReference type="Proteomes" id="UP000001194"/>
    </source>
</evidence>
<gene>
    <name evidence="2" type="ORF">LACBIDRAFT_329711</name>
</gene>
<evidence type="ECO:0000313" key="2">
    <source>
        <dbReference type="EMBL" id="EDR05313.1"/>
    </source>
</evidence>